<feature type="domain" description="DNA topoisomerase I catalytic core eukaryotic-type" evidence="2">
    <location>
        <begin position="48"/>
        <end position="172"/>
    </location>
</feature>
<dbReference type="GO" id="GO:0006265">
    <property type="term" value="P:DNA topological change"/>
    <property type="evidence" value="ECO:0007669"/>
    <property type="project" value="InterPro"/>
</dbReference>
<feature type="region of interest" description="Disordered" evidence="1">
    <location>
        <begin position="1"/>
        <end position="20"/>
    </location>
</feature>
<reference evidence="3 4" key="1">
    <citation type="submission" date="2018-07" db="EMBL/GenBank/DDBJ databases">
        <title>Complete genome sequence of soil actinomycete Streptomyces cavourensis tj430.</title>
        <authorList>
            <person name="Wang P."/>
            <person name="Huang Y."/>
        </authorList>
    </citation>
    <scope>NUCLEOTIDE SEQUENCE [LARGE SCALE GENOMIC DNA]</scope>
    <source>
        <strain evidence="3 4">TJ430</strain>
    </source>
</reference>
<evidence type="ECO:0000256" key="1">
    <source>
        <dbReference type="SAM" id="MobiDB-lite"/>
    </source>
</evidence>
<dbReference type="GO" id="GO:0003917">
    <property type="term" value="F:DNA topoisomerase type I (single strand cut, ATP-independent) activity"/>
    <property type="evidence" value="ECO:0007669"/>
    <property type="project" value="InterPro"/>
</dbReference>
<dbReference type="SUPFAM" id="SSF56349">
    <property type="entry name" value="DNA breaking-rejoining enzymes"/>
    <property type="match status" value="1"/>
</dbReference>
<dbReference type="EMBL" id="CP030930">
    <property type="protein sequence ID" value="AXI70103.1"/>
    <property type="molecule type" value="Genomic_DNA"/>
</dbReference>
<dbReference type="InterPro" id="IPR013500">
    <property type="entry name" value="TopoI_cat_euk"/>
</dbReference>
<name>A0AAD0VCX4_9ACTN</name>
<evidence type="ECO:0000313" key="3">
    <source>
        <dbReference type="EMBL" id="AXI70103.1"/>
    </source>
</evidence>
<dbReference type="GO" id="GO:0003677">
    <property type="term" value="F:DNA binding"/>
    <property type="evidence" value="ECO:0007669"/>
    <property type="project" value="InterPro"/>
</dbReference>
<evidence type="ECO:0000259" key="2">
    <source>
        <dbReference type="Pfam" id="PF01028"/>
    </source>
</evidence>
<dbReference type="Proteomes" id="UP000253779">
    <property type="component" value="Chromosome"/>
</dbReference>
<dbReference type="RefSeq" id="WP_114928980.1">
    <property type="nucleotide sequence ID" value="NZ_CP030930.1"/>
</dbReference>
<dbReference type="InterPro" id="IPR011010">
    <property type="entry name" value="DNA_brk_join_enz"/>
</dbReference>
<accession>A0AAD0VCX4</accession>
<dbReference type="Gene3D" id="1.10.132.120">
    <property type="match status" value="1"/>
</dbReference>
<dbReference type="Pfam" id="PF01028">
    <property type="entry name" value="Topoisom_I"/>
    <property type="match status" value="1"/>
</dbReference>
<gene>
    <name evidence="3" type="ORF">DTW94_01565</name>
</gene>
<protein>
    <recommendedName>
        <fullName evidence="2">DNA topoisomerase I catalytic core eukaryotic-type domain-containing protein</fullName>
    </recommendedName>
</protein>
<proteinExistence type="predicted"/>
<organism evidence="3 4">
    <name type="scientific">Streptomyces cavourensis</name>
    <dbReference type="NCBI Taxonomy" id="67258"/>
    <lineage>
        <taxon>Bacteria</taxon>
        <taxon>Bacillati</taxon>
        <taxon>Actinomycetota</taxon>
        <taxon>Actinomycetes</taxon>
        <taxon>Kitasatosporales</taxon>
        <taxon>Streptomycetaceae</taxon>
        <taxon>Streptomyces</taxon>
    </lineage>
</organism>
<dbReference type="AlphaFoldDB" id="A0AAD0VCX4"/>
<sequence>MAHPRAGAGAGGTAAGPRLLPRRASAVHTDERLVRADHGASEPGHFRGGKISFDYPAKSRRRYCRGLVDEESFSVVRALLKRRGGTDRLIEYWEGRRWHQVEGSELNEHLHAVSGHPITTKDFRTWHATVLTAVALAVCVEASESSEAARKRPSSRGVREVANYLGNTPAVCRASYINPRLFELFDEG</sequence>
<evidence type="ECO:0000313" key="4">
    <source>
        <dbReference type="Proteomes" id="UP000253779"/>
    </source>
</evidence>
<dbReference type="PROSITE" id="PS52038">
    <property type="entry name" value="TOPO_IB_2"/>
    <property type="match status" value="1"/>
</dbReference>